<accession>D8UJL3</accession>
<evidence type="ECO:0000313" key="2">
    <source>
        <dbReference type="Proteomes" id="UP000001058"/>
    </source>
</evidence>
<dbReference type="RefSeq" id="XP_002958854.1">
    <property type="nucleotide sequence ID" value="XM_002958808.1"/>
</dbReference>
<evidence type="ECO:0000313" key="1">
    <source>
        <dbReference type="EMBL" id="EFJ40105.1"/>
    </source>
</evidence>
<keyword evidence="2" id="KW-1185">Reference proteome</keyword>
<sequence>MPSPAKDDTMANEEMDDAAMIKFIYQKISLMDGLNSRVAGLETSVSGLDNRLKVMEERISSSTAAGFSGRHEIGNDSAAFHEDKVLARVPKKLVAAAKWGTLRSRYRPVDSEAWGEWRYCCGGCTPHGNGHGEPTVLVDILLNPQVGKSFVTLGKIAHEQHGIILMDVLTKTGKQLRQQRMAMFTHLHDIKKVQPSPSRRFEDSSDYRPLSRVRHRNPLSHTGFGLGVGSCTSPGRGPGQAVLWTVWEPLAARNAQESEKAFVEWSLRTSAASPGMGTAVGADVERLRDQQAASPTSSGPRVGTVGYAGTVLLLLLLKIMYVKQCSTAETGCSWWLAGSVEQGASLLIQVLHAIGVLTQLGAHQLVDHTAGWLQLHALVAALDAGLQRVPFLPAGVGRIVVECAAAVAAMAVHCMSLAGFGMVADLASRVSWVRRG</sequence>
<dbReference type="InParanoid" id="D8UJL3"/>
<dbReference type="OrthoDB" id="544367at2759"/>
<dbReference type="KEGG" id="vcn:VOLCADRAFT_108347"/>
<proteinExistence type="predicted"/>
<dbReference type="GeneID" id="9628296"/>
<dbReference type="AlphaFoldDB" id="D8UJL3"/>
<dbReference type="Proteomes" id="UP000001058">
    <property type="component" value="Unassembled WGS sequence"/>
</dbReference>
<gene>
    <name evidence="1" type="ORF">VOLCADRAFT_108347</name>
</gene>
<organism evidence="2">
    <name type="scientific">Volvox carteri f. nagariensis</name>
    <dbReference type="NCBI Taxonomy" id="3068"/>
    <lineage>
        <taxon>Eukaryota</taxon>
        <taxon>Viridiplantae</taxon>
        <taxon>Chlorophyta</taxon>
        <taxon>core chlorophytes</taxon>
        <taxon>Chlorophyceae</taxon>
        <taxon>CS clade</taxon>
        <taxon>Chlamydomonadales</taxon>
        <taxon>Volvocaceae</taxon>
        <taxon>Volvox</taxon>
    </lineage>
</organism>
<dbReference type="EMBL" id="GL378428">
    <property type="protein sequence ID" value="EFJ40105.1"/>
    <property type="molecule type" value="Genomic_DNA"/>
</dbReference>
<protein>
    <submittedName>
        <fullName evidence="1">Uncharacterized protein</fullName>
    </submittedName>
</protein>
<reference evidence="1 2" key="1">
    <citation type="journal article" date="2010" name="Science">
        <title>Genomic analysis of organismal complexity in the multicellular green alga Volvox carteri.</title>
        <authorList>
            <person name="Prochnik S.E."/>
            <person name="Umen J."/>
            <person name="Nedelcu A.M."/>
            <person name="Hallmann A."/>
            <person name="Miller S.M."/>
            <person name="Nishii I."/>
            <person name="Ferris P."/>
            <person name="Kuo A."/>
            <person name="Mitros T."/>
            <person name="Fritz-Laylin L.K."/>
            <person name="Hellsten U."/>
            <person name="Chapman J."/>
            <person name="Simakov O."/>
            <person name="Rensing S.A."/>
            <person name="Terry A."/>
            <person name="Pangilinan J."/>
            <person name="Kapitonov V."/>
            <person name="Jurka J."/>
            <person name="Salamov A."/>
            <person name="Shapiro H."/>
            <person name="Schmutz J."/>
            <person name="Grimwood J."/>
            <person name="Lindquist E."/>
            <person name="Lucas S."/>
            <person name="Grigoriev I.V."/>
            <person name="Schmitt R."/>
            <person name="Kirk D."/>
            <person name="Rokhsar D.S."/>
        </authorList>
    </citation>
    <scope>NUCLEOTIDE SEQUENCE [LARGE SCALE GENOMIC DNA]</scope>
    <source>
        <strain evidence="2">f. Nagariensis / Eve</strain>
    </source>
</reference>
<name>D8UJL3_VOLCA</name>